<reference evidence="3" key="1">
    <citation type="submission" date="2022-09" db="EMBL/GenBank/DDBJ databases">
        <title>Fusarium specimens isolated from Avocado Roots.</title>
        <authorList>
            <person name="Stajich J."/>
            <person name="Roper C."/>
            <person name="Heimlech-Rivalta G."/>
        </authorList>
    </citation>
    <scope>NUCLEOTIDE SEQUENCE</scope>
    <source>
        <strain evidence="3">CF00136</strain>
    </source>
</reference>
<evidence type="ECO:0000256" key="1">
    <source>
        <dbReference type="SAM" id="Coils"/>
    </source>
</evidence>
<gene>
    <name evidence="3" type="ORF">NW762_003253</name>
</gene>
<feature type="compositionally biased region" description="Low complexity" evidence="2">
    <location>
        <begin position="246"/>
        <end position="256"/>
    </location>
</feature>
<name>A0A9W8VHI9_9HYPO</name>
<dbReference type="AlphaFoldDB" id="A0A9W8VHI9"/>
<dbReference type="OrthoDB" id="10466636at2759"/>
<feature type="coiled-coil region" evidence="1">
    <location>
        <begin position="517"/>
        <end position="544"/>
    </location>
</feature>
<accession>A0A9W8VHI9</accession>
<evidence type="ECO:0000313" key="3">
    <source>
        <dbReference type="EMBL" id="KAJ4267153.1"/>
    </source>
</evidence>
<protein>
    <submittedName>
        <fullName evidence="3">Uncharacterized protein</fullName>
    </submittedName>
</protein>
<dbReference type="Proteomes" id="UP001152049">
    <property type="component" value="Unassembled WGS sequence"/>
</dbReference>
<feature type="region of interest" description="Disordered" evidence="2">
    <location>
        <begin position="242"/>
        <end position="365"/>
    </location>
</feature>
<comment type="caution">
    <text evidence="3">The sequence shown here is derived from an EMBL/GenBank/DDBJ whole genome shotgun (WGS) entry which is preliminary data.</text>
</comment>
<evidence type="ECO:0000313" key="4">
    <source>
        <dbReference type="Proteomes" id="UP001152049"/>
    </source>
</evidence>
<feature type="region of interest" description="Disordered" evidence="2">
    <location>
        <begin position="1"/>
        <end position="55"/>
    </location>
</feature>
<feature type="compositionally biased region" description="Polar residues" evidence="2">
    <location>
        <begin position="44"/>
        <end position="53"/>
    </location>
</feature>
<sequence length="581" mass="65582">MGPAPTAQMTPSRPHSSGDRVGDCTTHGEGSPNNSHSQHRATPRPTSSLSLLQTPGPLSREITDLIAKIDRNEVIDRRDMDNLLRPFRNDFLRDGVELLTANFFDITLPHFNPGKSASKCFVTPIYHERNGGHWSIIYSSRKVGDSSIKVRHYDPIYNESRHRQVREKIKGWVEVALPHLQFDYEREYGPRINPRAGNSAVYVVMAAREFARLRKIVPNLVTWDDPDPKVLIKKALRETYREEFGSPSNPYSVPSSPDDDSSGDNAGDTTNLTTPAATPTPRGPTKRKPALSKSAQKNIPTCQKQGKLHRNGGIFSATPVEDGRRQTMPPSSPLVETPSGKRATTGSIPDEISEPNSKRRRTGLDQPLSFSVEETMKEYTSFSESLALPSIQSLWQERKKCEQALHEEDQGLQSKKKELEVCDKVYAERTKTCNDFKQYCDDMKDKVNADERKISDFFANLSLPKLDTVPEDALQSDLQNTKAAMHNNLTPAKATLKDNLDRKRKADEMCRSAGEVCNTRKKELDEARTTRDEAESALKKSCQREEVAAVMSEFDRKMRAIQTELEREDWYEAFCERRAAE</sequence>
<organism evidence="3 4">
    <name type="scientific">Fusarium torreyae</name>
    <dbReference type="NCBI Taxonomy" id="1237075"/>
    <lineage>
        <taxon>Eukaryota</taxon>
        <taxon>Fungi</taxon>
        <taxon>Dikarya</taxon>
        <taxon>Ascomycota</taxon>
        <taxon>Pezizomycotina</taxon>
        <taxon>Sordariomycetes</taxon>
        <taxon>Hypocreomycetidae</taxon>
        <taxon>Hypocreales</taxon>
        <taxon>Nectriaceae</taxon>
        <taxon>Fusarium</taxon>
    </lineage>
</organism>
<feature type="compositionally biased region" description="Polar residues" evidence="2">
    <location>
        <begin position="293"/>
        <end position="304"/>
    </location>
</feature>
<evidence type="ECO:0000256" key="2">
    <source>
        <dbReference type="SAM" id="MobiDB-lite"/>
    </source>
</evidence>
<dbReference type="EMBL" id="JAOQAZ010000004">
    <property type="protein sequence ID" value="KAJ4267153.1"/>
    <property type="molecule type" value="Genomic_DNA"/>
</dbReference>
<keyword evidence="1" id="KW-0175">Coiled coil</keyword>
<proteinExistence type="predicted"/>
<keyword evidence="4" id="KW-1185">Reference proteome</keyword>